<accession>A0ABS0AZR1</accession>
<dbReference type="RefSeq" id="WP_194847925.1">
    <property type="nucleotide sequence ID" value="NZ_JAAEJV010000031.1"/>
</dbReference>
<dbReference type="PANTHER" id="PTHR41317:SF1">
    <property type="entry name" value="PD-(D_E)XK NUCLEASE FAMILY TRANSPOSASE"/>
    <property type="match status" value="1"/>
</dbReference>
<evidence type="ECO:0000313" key="2">
    <source>
        <dbReference type="Proteomes" id="UP001194714"/>
    </source>
</evidence>
<reference evidence="1 2" key="1">
    <citation type="submission" date="2020-01" db="EMBL/GenBank/DDBJ databases">
        <title>Draft genome sequence of Cand. Neptunochlamydia vexilliferae K9.</title>
        <authorList>
            <person name="Schulz F."/>
            <person name="Koestlbacher S."/>
            <person name="Wascher F."/>
            <person name="Pizzetti I."/>
            <person name="Horn M."/>
        </authorList>
    </citation>
    <scope>NUCLEOTIDE SEQUENCE [LARGE SCALE GENOMIC DNA]</scope>
    <source>
        <strain evidence="1 2">K9</strain>
    </source>
</reference>
<dbReference type="Pfam" id="PF12784">
    <property type="entry name" value="PDDEXK_2"/>
    <property type="match status" value="1"/>
</dbReference>
<dbReference type="NCBIfam" id="TIGR01784">
    <property type="entry name" value="T_den_put_tspse"/>
    <property type="match status" value="1"/>
</dbReference>
<comment type="caution">
    <text evidence="1">The sequence shown here is derived from an EMBL/GenBank/DDBJ whole genome shotgun (WGS) entry which is preliminary data.</text>
</comment>
<evidence type="ECO:0000313" key="1">
    <source>
        <dbReference type="EMBL" id="MBF5059623.1"/>
    </source>
</evidence>
<dbReference type="InterPro" id="IPR010106">
    <property type="entry name" value="RpnA"/>
</dbReference>
<dbReference type="Proteomes" id="UP001194714">
    <property type="component" value="Unassembled WGS sequence"/>
</dbReference>
<dbReference type="EMBL" id="JAAEJV010000031">
    <property type="protein sequence ID" value="MBF5059623.1"/>
    <property type="molecule type" value="Genomic_DNA"/>
</dbReference>
<proteinExistence type="predicted"/>
<keyword evidence="2" id="KW-1185">Reference proteome</keyword>
<organism evidence="1 2">
    <name type="scientific">Candidatus Neptunichlamydia vexilliferae</name>
    <dbReference type="NCBI Taxonomy" id="1651774"/>
    <lineage>
        <taxon>Bacteria</taxon>
        <taxon>Pseudomonadati</taxon>
        <taxon>Chlamydiota</taxon>
        <taxon>Chlamydiia</taxon>
        <taxon>Parachlamydiales</taxon>
        <taxon>Simkaniaceae</taxon>
        <taxon>Candidatus Neptunichlamydia</taxon>
    </lineage>
</organism>
<gene>
    <name evidence="1" type="ORF">NEPTK9_001139</name>
</gene>
<dbReference type="PANTHER" id="PTHR41317">
    <property type="entry name" value="PD-(D_E)XK NUCLEASE FAMILY TRANSPOSASE"/>
    <property type="match status" value="1"/>
</dbReference>
<evidence type="ECO:0008006" key="3">
    <source>
        <dbReference type="Google" id="ProtNLM"/>
    </source>
</evidence>
<sequence length="298" mass="34509">MITKTRYLDPTNDVSFRKLFGTEGHKPLLISFLNSILSLEGERRIKRVDFLPKDQAPLIKETKESILDIKCTDERNMQYIVEMQNRKVPAFVKRTQFYVAHSYVTQFPSGSQYVELKPVILLAIANHELFPNKGSVISYHKTLDVDTLEHDLEDMSYVFIELPKFAKGEGELETVQDKWLYFFKNWEISGEVPPSIEEEELLEAYHSMEEYNWSLAEREAYVKANIALVDEYDARRKEREEGLEEGLQKGMEKGLEEGEKRRSLEIARVLLQQGLLLEQVIKATGVSKEDLDDASIHS</sequence>
<name>A0ABS0AZR1_9BACT</name>
<protein>
    <recommendedName>
        <fullName evidence="3">Rpn family recombination-promoting nuclease/putative transposase</fullName>
    </recommendedName>
</protein>